<evidence type="ECO:0000256" key="1">
    <source>
        <dbReference type="SAM" id="MobiDB-lite"/>
    </source>
</evidence>
<accession>A0A1B6MLY3</accession>
<feature type="compositionally biased region" description="Polar residues" evidence="1">
    <location>
        <begin position="99"/>
        <end position="108"/>
    </location>
</feature>
<feature type="region of interest" description="Disordered" evidence="1">
    <location>
        <begin position="67"/>
        <end position="112"/>
    </location>
</feature>
<reference evidence="2" key="1">
    <citation type="submission" date="2015-11" db="EMBL/GenBank/DDBJ databases">
        <title>De novo transcriptome assembly of four potential Pierce s Disease insect vectors from Arizona vineyards.</title>
        <authorList>
            <person name="Tassone E.E."/>
        </authorList>
    </citation>
    <scope>NUCLEOTIDE SEQUENCE</scope>
</reference>
<proteinExistence type="predicted"/>
<gene>
    <name evidence="2" type="ORF">g.10255</name>
</gene>
<feature type="compositionally biased region" description="Polar residues" evidence="1">
    <location>
        <begin position="67"/>
        <end position="77"/>
    </location>
</feature>
<feature type="non-terminal residue" evidence="2">
    <location>
        <position position="1"/>
    </location>
</feature>
<organism evidence="2">
    <name type="scientific">Graphocephala atropunctata</name>
    <dbReference type="NCBI Taxonomy" id="36148"/>
    <lineage>
        <taxon>Eukaryota</taxon>
        <taxon>Metazoa</taxon>
        <taxon>Ecdysozoa</taxon>
        <taxon>Arthropoda</taxon>
        <taxon>Hexapoda</taxon>
        <taxon>Insecta</taxon>
        <taxon>Pterygota</taxon>
        <taxon>Neoptera</taxon>
        <taxon>Paraneoptera</taxon>
        <taxon>Hemiptera</taxon>
        <taxon>Auchenorrhyncha</taxon>
        <taxon>Membracoidea</taxon>
        <taxon>Cicadellidae</taxon>
        <taxon>Cicadellinae</taxon>
        <taxon>Cicadellini</taxon>
        <taxon>Graphocephala</taxon>
    </lineage>
</organism>
<evidence type="ECO:0000313" key="2">
    <source>
        <dbReference type="EMBL" id="JAT36944.1"/>
    </source>
</evidence>
<feature type="non-terminal residue" evidence="2">
    <location>
        <position position="142"/>
    </location>
</feature>
<dbReference type="AlphaFoldDB" id="A0A1B6MLY3"/>
<dbReference type="EMBL" id="GEBQ01003033">
    <property type="protein sequence ID" value="JAT36944.1"/>
    <property type="molecule type" value="Transcribed_RNA"/>
</dbReference>
<name>A0A1B6MLY3_9HEMI</name>
<protein>
    <submittedName>
        <fullName evidence="2">Uncharacterized protein</fullName>
    </submittedName>
</protein>
<sequence length="142" mass="15476">DDSVRSKKSPAMREMTFNPHPITTVCIQVRSNSPQVVCGAPVGEEKTGEPAPSARFNQGQEYFQQSGISSTTTYVQPSQPPAMGMMPPRYMAGTPIYRSPQSPHQSPQKIMVQPVEQPRPIKIMQEQHSQSIAAGAASRPVA</sequence>